<feature type="domain" description="Peptidase M16 C-terminal" evidence="11">
    <location>
        <begin position="229"/>
        <end position="406"/>
    </location>
</feature>
<dbReference type="InterPro" id="IPR007863">
    <property type="entry name" value="Peptidase_M16_C"/>
</dbReference>
<dbReference type="Pfam" id="PF05193">
    <property type="entry name" value="Peptidase_M16_C"/>
    <property type="match status" value="2"/>
</dbReference>
<dbReference type="SUPFAM" id="SSF63411">
    <property type="entry name" value="LuxS/MPP-like metallohydrolase"/>
    <property type="match status" value="3"/>
</dbReference>
<evidence type="ECO:0000313" key="13">
    <source>
        <dbReference type="Proteomes" id="UP000444401"/>
    </source>
</evidence>
<evidence type="ECO:0000259" key="11">
    <source>
        <dbReference type="Pfam" id="PF05193"/>
    </source>
</evidence>
<organism evidence="12 13">
    <name type="scientific">Pelagerythrobacter marinus</name>
    <dbReference type="NCBI Taxonomy" id="538382"/>
    <lineage>
        <taxon>Bacteria</taxon>
        <taxon>Pseudomonadati</taxon>
        <taxon>Pseudomonadota</taxon>
        <taxon>Alphaproteobacteria</taxon>
        <taxon>Sphingomonadales</taxon>
        <taxon>Erythrobacteraceae</taxon>
        <taxon>Pelagerythrobacter</taxon>
    </lineage>
</organism>
<keyword evidence="3" id="KW-0645">Protease</keyword>
<dbReference type="PANTHER" id="PTHR43690">
    <property type="entry name" value="NARDILYSIN"/>
    <property type="match status" value="1"/>
</dbReference>
<evidence type="ECO:0000313" key="12">
    <source>
        <dbReference type="EMBL" id="MXO67411.1"/>
    </source>
</evidence>
<evidence type="ECO:0000256" key="2">
    <source>
        <dbReference type="ARBA" id="ARBA00007261"/>
    </source>
</evidence>
<name>A0ABW9URB0_9SPHN</name>
<comment type="caution">
    <text evidence="12">The sequence shown here is derived from an EMBL/GenBank/DDBJ whole genome shotgun (WGS) entry which is preliminary data.</text>
</comment>
<comment type="similarity">
    <text evidence="2 8">Belongs to the peptidase M16 family.</text>
</comment>
<evidence type="ECO:0000256" key="5">
    <source>
        <dbReference type="ARBA" id="ARBA00022801"/>
    </source>
</evidence>
<keyword evidence="6" id="KW-0862">Zinc</keyword>
<dbReference type="InterPro" id="IPR050626">
    <property type="entry name" value="Peptidase_M16"/>
</dbReference>
<accession>A0ABW9URB0</accession>
<evidence type="ECO:0000256" key="8">
    <source>
        <dbReference type="RuleBase" id="RU004447"/>
    </source>
</evidence>
<dbReference type="PROSITE" id="PS00143">
    <property type="entry name" value="INSULINASE"/>
    <property type="match status" value="1"/>
</dbReference>
<evidence type="ECO:0000256" key="3">
    <source>
        <dbReference type="ARBA" id="ARBA00022670"/>
    </source>
</evidence>
<comment type="cofactor">
    <cofactor evidence="1">
        <name>Zn(2+)</name>
        <dbReference type="ChEBI" id="CHEBI:29105"/>
    </cofactor>
</comment>
<dbReference type="Proteomes" id="UP000444401">
    <property type="component" value="Unassembled WGS sequence"/>
</dbReference>
<dbReference type="InterPro" id="IPR001431">
    <property type="entry name" value="Pept_M16_Zn_BS"/>
</dbReference>
<sequence>MNSKLRKTASALAIAAAALTLTAGAAGAREQQQAAPTGAEAAFPQQASDLEADPRVIYGRLDNGLRYAVMRNQTPKGVAALRMRIDTGSWNETEEQRGIAHFLEHMAFNGSRNVPEGEMVKRLERHGLAFGADTNASTGFDQTVYKLNLPTVSDEVIEEAFFLMRETASNLLLDAEAIERERGVIASEKSARDSVGFRSAVDNLAFFTHGSGRVDRLPIGVDETIASMPREEFVRFYRDYYRPENTFIVFVGDVDPAVAIAKIESHFGDWRPAPPAGSARPLVPATIEPGRIGYYQDPEVLTYVTLASLYPYEQGPDTLARRRANFLRDLGNSIVSRRLSRMVDEGEAPFLAGSLASYSQRDIVDGVAVRVRSEEGKWQESLAAADVEIRRALEFGFTQAELDEQLARRRRSLETAVERADTRKTYASRGYNHAKALVDAFDSERVFTSPQANLAAFETFAEGLTPADVEAAFRRAWRAYDKPAIYLSTALELDDVEAQVSQALAQARTLPVSAPAEREIGDFAFTDFGGPGTVVEDRHVKDADAHLVKFANNVRLNFKQTDFDAGTIYVQVRVGDGFFSMPQGADEGLRRLAVNLLGRSGVGPHTSEDLRTIFAGRRLGARPMLRVGEDAIEILGATDAADLADQMNLMAAYALAPSYRQTIADRYRDQIRAWYPTHDSTPISIANKEIPRLVRSGDERYGYGDLESFMTPTLEEARQWLDPQLREGLIEVTVVGDVEKQAVVDQVARTFGALPERADRPGDYPGARDLAFPDRPAEPVVLRHSGVADQALARVYWPGPDGFDPVTVYRLEALRSILRNRLTDVLREELGSTYSPGVGVEASDEAEGYGYIFAHVTTAPDAAFDVIAETEKVGARLAAEGVEADEFKRAIQPLIEDLASSLQHNAYWMNVLGDAQTDGVGLARFRAREQAYREMTADDVSALAERIFRSERAYPVAILPVDAGGEAAD</sequence>
<evidence type="ECO:0000259" key="10">
    <source>
        <dbReference type="Pfam" id="PF00675"/>
    </source>
</evidence>
<evidence type="ECO:0000256" key="1">
    <source>
        <dbReference type="ARBA" id="ARBA00001947"/>
    </source>
</evidence>
<dbReference type="RefSeq" id="WP_160732072.1">
    <property type="nucleotide sequence ID" value="NZ_WTYO01000001.1"/>
</dbReference>
<evidence type="ECO:0000256" key="6">
    <source>
        <dbReference type="ARBA" id="ARBA00022833"/>
    </source>
</evidence>
<feature type="domain" description="Peptidase M16 C-terminal" evidence="11">
    <location>
        <begin position="714"/>
        <end position="892"/>
    </location>
</feature>
<feature type="chain" id="PRO_5045813732" description="Peptidase M16" evidence="9">
    <location>
        <begin position="26"/>
        <end position="969"/>
    </location>
</feature>
<evidence type="ECO:0000256" key="9">
    <source>
        <dbReference type="SAM" id="SignalP"/>
    </source>
</evidence>
<feature type="domain" description="Peptidase M16 N-terminal" evidence="10">
    <location>
        <begin position="69"/>
        <end position="193"/>
    </location>
</feature>
<proteinExistence type="inferred from homology"/>
<feature type="signal peptide" evidence="9">
    <location>
        <begin position="1"/>
        <end position="25"/>
    </location>
</feature>
<dbReference type="Pfam" id="PF00675">
    <property type="entry name" value="Peptidase_M16"/>
    <property type="match status" value="1"/>
</dbReference>
<evidence type="ECO:0000256" key="4">
    <source>
        <dbReference type="ARBA" id="ARBA00022723"/>
    </source>
</evidence>
<evidence type="ECO:0008006" key="14">
    <source>
        <dbReference type="Google" id="ProtNLM"/>
    </source>
</evidence>
<protein>
    <recommendedName>
        <fullName evidence="14">Peptidase M16</fullName>
    </recommendedName>
</protein>
<evidence type="ECO:0000256" key="7">
    <source>
        <dbReference type="ARBA" id="ARBA00023049"/>
    </source>
</evidence>
<dbReference type="Gene3D" id="3.30.830.10">
    <property type="entry name" value="Metalloenzyme, LuxS/M16 peptidase-like"/>
    <property type="match status" value="4"/>
</dbReference>
<reference evidence="12 13" key="1">
    <citation type="submission" date="2019-12" db="EMBL/GenBank/DDBJ databases">
        <title>Genomic-based taxomic classification of the family Erythrobacteraceae.</title>
        <authorList>
            <person name="Xu L."/>
        </authorList>
    </citation>
    <scope>NUCLEOTIDE SEQUENCE [LARGE SCALE GENOMIC DNA]</scope>
    <source>
        <strain evidence="12 13">H32</strain>
    </source>
</reference>
<keyword evidence="7" id="KW-0482">Metalloprotease</keyword>
<keyword evidence="5" id="KW-0378">Hydrolase</keyword>
<keyword evidence="9" id="KW-0732">Signal</keyword>
<gene>
    <name evidence="12" type="ORF">GRI72_01015</name>
</gene>
<keyword evidence="13" id="KW-1185">Reference proteome</keyword>
<dbReference type="InterPro" id="IPR011765">
    <property type="entry name" value="Pept_M16_N"/>
</dbReference>
<dbReference type="EMBL" id="WTYO01000001">
    <property type="protein sequence ID" value="MXO67411.1"/>
    <property type="molecule type" value="Genomic_DNA"/>
</dbReference>
<keyword evidence="4" id="KW-0479">Metal-binding</keyword>
<dbReference type="PANTHER" id="PTHR43690:SF17">
    <property type="entry name" value="PROTEIN YHJJ"/>
    <property type="match status" value="1"/>
</dbReference>
<dbReference type="InterPro" id="IPR011249">
    <property type="entry name" value="Metalloenz_LuxS/M16"/>
</dbReference>